<dbReference type="GO" id="GO:0034728">
    <property type="term" value="P:nucleosome organization"/>
    <property type="evidence" value="ECO:0007669"/>
    <property type="project" value="TreeGrafter"/>
</dbReference>
<dbReference type="WBParaSite" id="EEL_0000594001-mRNA-1">
    <property type="protein sequence ID" value="EEL_0000594001-mRNA-1"/>
    <property type="gene ID" value="EEL_0000594001"/>
</dbReference>
<evidence type="ECO:0000256" key="5">
    <source>
        <dbReference type="ARBA" id="ARBA00023163"/>
    </source>
</evidence>
<dbReference type="SMART" id="SM00298">
    <property type="entry name" value="CHROMO"/>
    <property type="match status" value="1"/>
</dbReference>
<reference evidence="9" key="1">
    <citation type="submission" date="2017-02" db="UniProtKB">
        <authorList>
            <consortium name="WormBaseParasite"/>
        </authorList>
    </citation>
    <scope>IDENTIFICATION</scope>
</reference>
<evidence type="ECO:0000256" key="2">
    <source>
        <dbReference type="ARBA" id="ARBA00022741"/>
    </source>
</evidence>
<dbReference type="InterPro" id="IPR023780">
    <property type="entry name" value="Chromo_domain"/>
</dbReference>
<dbReference type="PANTHER" id="PTHR45623">
    <property type="entry name" value="CHROMODOMAIN-HELICASE-DNA-BINDING PROTEIN 3-RELATED-RELATED"/>
    <property type="match status" value="1"/>
</dbReference>
<dbReference type="GO" id="GO:0003677">
    <property type="term" value="F:DNA binding"/>
    <property type="evidence" value="ECO:0007669"/>
    <property type="project" value="TreeGrafter"/>
</dbReference>
<dbReference type="Proteomes" id="UP000050640">
    <property type="component" value="Unplaced"/>
</dbReference>
<keyword evidence="8" id="KW-1185">Reference proteome</keyword>
<keyword evidence="6" id="KW-0539">Nucleus</keyword>
<organism evidence="8 9">
    <name type="scientific">Elaeophora elaphi</name>
    <dbReference type="NCBI Taxonomy" id="1147741"/>
    <lineage>
        <taxon>Eukaryota</taxon>
        <taxon>Metazoa</taxon>
        <taxon>Ecdysozoa</taxon>
        <taxon>Nematoda</taxon>
        <taxon>Chromadorea</taxon>
        <taxon>Rhabditida</taxon>
        <taxon>Spirurina</taxon>
        <taxon>Spiruromorpha</taxon>
        <taxon>Filarioidea</taxon>
        <taxon>Onchocercidae</taxon>
        <taxon>Elaeophora</taxon>
    </lineage>
</organism>
<sequence>VIERVIAHQISRSQGENEGTEYFVKWCGLPYSECTWEEEQLIARQCQDKIDAYYDRRDNGKIPNKHCPVCFQKHFASKALRKRPKFEKLNNIPNFLQRKDDPEHELRDYQLEGVNWMLHAWTKENSCILADEMGLGKTIQSISFLSVLYHKYQLYGTFLVVVPLSTMASWQREFETWAPDLNVVTYVGDVTSRDLVINFFLFS</sequence>
<dbReference type="InterPro" id="IPR016197">
    <property type="entry name" value="Chromo-like_dom_sf"/>
</dbReference>
<dbReference type="SUPFAM" id="SSF52540">
    <property type="entry name" value="P-loop containing nucleoside triphosphate hydrolases"/>
    <property type="match status" value="1"/>
</dbReference>
<keyword evidence="3" id="KW-0067">ATP-binding</keyword>
<keyword evidence="2" id="KW-0547">Nucleotide-binding</keyword>
<dbReference type="GO" id="GO:0140658">
    <property type="term" value="F:ATP-dependent chromatin remodeler activity"/>
    <property type="evidence" value="ECO:0007669"/>
    <property type="project" value="TreeGrafter"/>
</dbReference>
<dbReference type="InterPro" id="IPR000330">
    <property type="entry name" value="SNF2_N"/>
</dbReference>
<proteinExistence type="predicted"/>
<dbReference type="Gene3D" id="3.40.50.10810">
    <property type="entry name" value="Tandem AAA-ATPase domain"/>
    <property type="match status" value="1"/>
</dbReference>
<dbReference type="InterPro" id="IPR038718">
    <property type="entry name" value="SNF2-like_sf"/>
</dbReference>
<accession>A0A0R3RV39</accession>
<keyword evidence="4" id="KW-0805">Transcription regulation</keyword>
<dbReference type="GO" id="GO:0005634">
    <property type="term" value="C:nucleus"/>
    <property type="evidence" value="ECO:0007669"/>
    <property type="project" value="UniProtKB-SubCell"/>
</dbReference>
<feature type="domain" description="Chromo" evidence="7">
    <location>
        <begin position="1"/>
        <end position="65"/>
    </location>
</feature>
<dbReference type="PROSITE" id="PS00598">
    <property type="entry name" value="CHROMO_1"/>
    <property type="match status" value="1"/>
</dbReference>
<dbReference type="SUPFAM" id="SSF54160">
    <property type="entry name" value="Chromo domain-like"/>
    <property type="match status" value="1"/>
</dbReference>
<dbReference type="PROSITE" id="PS50013">
    <property type="entry name" value="CHROMO_2"/>
    <property type="match status" value="1"/>
</dbReference>
<dbReference type="PANTHER" id="PTHR45623:SF14">
    <property type="entry name" value="CHROMODOMAIN-HELICASE-DNA-BINDING PROTEIN 1"/>
    <property type="match status" value="1"/>
</dbReference>
<evidence type="ECO:0000256" key="4">
    <source>
        <dbReference type="ARBA" id="ARBA00023015"/>
    </source>
</evidence>
<dbReference type="STRING" id="1147741.A0A0R3RV39"/>
<dbReference type="FunFam" id="2.40.50.40:FF:000014">
    <property type="entry name" value="Chromodomain-helicase-DNA-binding protein 2 isoform 1"/>
    <property type="match status" value="1"/>
</dbReference>
<dbReference type="GO" id="GO:0042393">
    <property type="term" value="F:histone binding"/>
    <property type="evidence" value="ECO:0007669"/>
    <property type="project" value="TreeGrafter"/>
</dbReference>
<dbReference type="Pfam" id="PF00176">
    <property type="entry name" value="SNF2-rel_dom"/>
    <property type="match status" value="1"/>
</dbReference>
<dbReference type="Gene3D" id="2.40.50.40">
    <property type="match status" value="1"/>
</dbReference>
<comment type="subcellular location">
    <subcellularLocation>
        <location evidence="1">Nucleus</location>
    </subcellularLocation>
</comment>
<dbReference type="InterPro" id="IPR000953">
    <property type="entry name" value="Chromo/chromo_shadow_dom"/>
</dbReference>
<name>A0A0R3RV39_9BILA</name>
<evidence type="ECO:0000256" key="3">
    <source>
        <dbReference type="ARBA" id="ARBA00022840"/>
    </source>
</evidence>
<evidence type="ECO:0000256" key="6">
    <source>
        <dbReference type="ARBA" id="ARBA00023242"/>
    </source>
</evidence>
<keyword evidence="5" id="KW-0804">Transcription</keyword>
<dbReference type="CDD" id="cd18659">
    <property type="entry name" value="CD2_tandem"/>
    <property type="match status" value="1"/>
</dbReference>
<evidence type="ECO:0000259" key="7">
    <source>
        <dbReference type="PROSITE" id="PS50013"/>
    </source>
</evidence>
<evidence type="ECO:0000313" key="9">
    <source>
        <dbReference type="WBParaSite" id="EEL_0000594001-mRNA-1"/>
    </source>
</evidence>
<evidence type="ECO:0000256" key="1">
    <source>
        <dbReference type="ARBA" id="ARBA00004123"/>
    </source>
</evidence>
<dbReference type="GO" id="GO:0016887">
    <property type="term" value="F:ATP hydrolysis activity"/>
    <property type="evidence" value="ECO:0007669"/>
    <property type="project" value="TreeGrafter"/>
</dbReference>
<dbReference type="AlphaFoldDB" id="A0A0R3RV39"/>
<dbReference type="GO" id="GO:0003682">
    <property type="term" value="F:chromatin binding"/>
    <property type="evidence" value="ECO:0007669"/>
    <property type="project" value="TreeGrafter"/>
</dbReference>
<dbReference type="InterPro" id="IPR027417">
    <property type="entry name" value="P-loop_NTPase"/>
</dbReference>
<dbReference type="GO" id="GO:0000785">
    <property type="term" value="C:chromatin"/>
    <property type="evidence" value="ECO:0007669"/>
    <property type="project" value="TreeGrafter"/>
</dbReference>
<protein>
    <submittedName>
        <fullName evidence="9">Chromo domain-containing protein</fullName>
    </submittedName>
</protein>
<evidence type="ECO:0000313" key="8">
    <source>
        <dbReference type="Proteomes" id="UP000050640"/>
    </source>
</evidence>
<dbReference type="Pfam" id="PF00385">
    <property type="entry name" value="Chromo"/>
    <property type="match status" value="1"/>
</dbReference>
<dbReference type="InterPro" id="IPR023779">
    <property type="entry name" value="Chromodomain_CS"/>
</dbReference>
<dbReference type="GO" id="GO:0005524">
    <property type="term" value="F:ATP binding"/>
    <property type="evidence" value="ECO:0007669"/>
    <property type="project" value="UniProtKB-KW"/>
</dbReference>